<gene>
    <name evidence="3" type="ORF">D3Z33_13540</name>
</gene>
<dbReference type="Gene3D" id="2.40.10.220">
    <property type="entry name" value="predicted glycosyltransferase like domains"/>
    <property type="match status" value="1"/>
</dbReference>
<dbReference type="Proteomes" id="UP000467132">
    <property type="component" value="Unassembled WGS sequence"/>
</dbReference>
<evidence type="ECO:0000259" key="2">
    <source>
        <dbReference type="Pfam" id="PF12945"/>
    </source>
</evidence>
<dbReference type="Pfam" id="PF07238">
    <property type="entry name" value="PilZ"/>
    <property type="match status" value="1"/>
</dbReference>
<reference evidence="3 4" key="1">
    <citation type="submission" date="2018-08" db="EMBL/GenBank/DDBJ databases">
        <title>Murine metabolic-syndrome-specific gut microbial biobank.</title>
        <authorList>
            <person name="Liu C."/>
        </authorList>
    </citation>
    <scope>NUCLEOTIDE SEQUENCE [LARGE SCALE GENOMIC DNA]</scope>
    <source>
        <strain evidence="3 4">583</strain>
    </source>
</reference>
<dbReference type="SUPFAM" id="SSF141371">
    <property type="entry name" value="PilZ domain-like"/>
    <property type="match status" value="1"/>
</dbReference>
<dbReference type="InterPro" id="IPR009926">
    <property type="entry name" value="T3SS_YcgR_PilZN"/>
</dbReference>
<proteinExistence type="predicted"/>
<name>A0A845R2S9_9CLOT</name>
<comment type="caution">
    <text evidence="3">The sequence shown here is derived from an EMBL/GenBank/DDBJ whole genome shotgun (WGS) entry which is preliminary data.</text>
</comment>
<evidence type="ECO:0008006" key="5">
    <source>
        <dbReference type="Google" id="ProtNLM"/>
    </source>
</evidence>
<evidence type="ECO:0000313" key="4">
    <source>
        <dbReference type="Proteomes" id="UP000467132"/>
    </source>
</evidence>
<protein>
    <recommendedName>
        <fullName evidence="5">Flagellar brake protein</fullName>
    </recommendedName>
</protein>
<dbReference type="InterPro" id="IPR009875">
    <property type="entry name" value="PilZ_domain"/>
</dbReference>
<dbReference type="AlphaFoldDB" id="A0A845R2S9"/>
<sequence length="213" mass="24852">MVIKLKKNKSTLKVGDKIEIHIANQKYVSQVINVINENTYIILGPIKFGSIIKIPNGKEIKIMYSLKNKGRMWFESIVEKNSNNNIYKLLIRKTSDVNKVQQRQYFRLKKIIDVYITNEVNKPIKGFAEDISGKGMKIVTKEKLKLDDKLNIELNINGKSLSITSNIVRKVFDSRTGNYYYGIYFEEIHKGCKEDIIKFIFEEQRILRKKGLE</sequence>
<feature type="domain" description="Type III secretion system flagellar brake protein YcgR PilZN" evidence="2">
    <location>
        <begin position="13"/>
        <end position="92"/>
    </location>
</feature>
<feature type="domain" description="PilZ" evidence="1">
    <location>
        <begin position="101"/>
        <end position="202"/>
    </location>
</feature>
<dbReference type="GO" id="GO:0035438">
    <property type="term" value="F:cyclic-di-GMP binding"/>
    <property type="evidence" value="ECO:0007669"/>
    <property type="project" value="InterPro"/>
</dbReference>
<organism evidence="3 4">
    <name type="scientific">Senegalia massiliensis</name>
    <dbReference type="NCBI Taxonomy" id="1720316"/>
    <lineage>
        <taxon>Bacteria</taxon>
        <taxon>Bacillati</taxon>
        <taxon>Bacillota</taxon>
        <taxon>Clostridia</taxon>
        <taxon>Eubacteriales</taxon>
        <taxon>Clostridiaceae</taxon>
        <taxon>Senegalia</taxon>
    </lineage>
</organism>
<evidence type="ECO:0000259" key="1">
    <source>
        <dbReference type="Pfam" id="PF07238"/>
    </source>
</evidence>
<accession>A0A845R2S9</accession>
<evidence type="ECO:0000313" key="3">
    <source>
        <dbReference type="EMBL" id="NBI07878.1"/>
    </source>
</evidence>
<dbReference type="Pfam" id="PF12945">
    <property type="entry name" value="PilZNR"/>
    <property type="match status" value="1"/>
</dbReference>
<keyword evidence="4" id="KW-1185">Reference proteome</keyword>
<dbReference type="EMBL" id="QXXA01000016">
    <property type="protein sequence ID" value="NBI07878.1"/>
    <property type="molecule type" value="Genomic_DNA"/>
</dbReference>